<keyword evidence="1" id="KW-1133">Transmembrane helix</keyword>
<sequence length="195" mass="22356">MKLRLNYWQLIALFSPFILVIGCTFMPNHIRAKYYINAEMICLLLCIVFLLAISYQTYLVVFFNKKIKGSIWIIINNVPPVLLTFFCTYGCTLLLAEDFNGKKSPDGPTSGSDFWLVKIIVGILFIHELITFFVINNLYVSAKIERVKDSLLRQKLSDDFWEPMKKLLIISILGSAGSFVLAIVALVIKMRFLKD</sequence>
<organism evidence="2 3">
    <name type="scientific">Mucilaginibacter ginsenosidivorax</name>
    <dbReference type="NCBI Taxonomy" id="862126"/>
    <lineage>
        <taxon>Bacteria</taxon>
        <taxon>Pseudomonadati</taxon>
        <taxon>Bacteroidota</taxon>
        <taxon>Sphingobacteriia</taxon>
        <taxon>Sphingobacteriales</taxon>
        <taxon>Sphingobacteriaceae</taxon>
        <taxon>Mucilaginibacter</taxon>
    </lineage>
</organism>
<evidence type="ECO:0008006" key="4">
    <source>
        <dbReference type="Google" id="ProtNLM"/>
    </source>
</evidence>
<dbReference type="RefSeq" id="WP_147053165.1">
    <property type="nucleotide sequence ID" value="NZ_CP042437.1"/>
</dbReference>
<evidence type="ECO:0000313" key="2">
    <source>
        <dbReference type="EMBL" id="QEC75982.1"/>
    </source>
</evidence>
<feature type="transmembrane region" description="Helical" evidence="1">
    <location>
        <begin position="38"/>
        <end position="58"/>
    </location>
</feature>
<protein>
    <recommendedName>
        <fullName evidence="4">Lipoprotein</fullName>
    </recommendedName>
</protein>
<evidence type="ECO:0000313" key="3">
    <source>
        <dbReference type="Proteomes" id="UP000321362"/>
    </source>
</evidence>
<keyword evidence="3" id="KW-1185">Reference proteome</keyword>
<proteinExistence type="predicted"/>
<accession>A0A5B8VYE6</accession>
<dbReference type="KEGG" id="mgk:FSB76_08495"/>
<gene>
    <name evidence="2" type="ORF">FSB76_08495</name>
</gene>
<reference evidence="2 3" key="1">
    <citation type="journal article" date="2013" name="J. Microbiol.">
        <title>Mucilaginibacter ginsenosidivorax sp. nov., with ginsenoside converting activity isolated from sediment.</title>
        <authorList>
            <person name="Kim J.K."/>
            <person name="Choi T.E."/>
            <person name="Liu Q.M."/>
            <person name="Park H.Y."/>
            <person name="Yi T.H."/>
            <person name="Yoon M.H."/>
            <person name="Kim S.C."/>
            <person name="Im W.T."/>
        </authorList>
    </citation>
    <scope>NUCLEOTIDE SEQUENCE [LARGE SCALE GENOMIC DNA]</scope>
    <source>
        <strain evidence="2 3">KHI28</strain>
    </source>
</reference>
<name>A0A5B8VYE6_9SPHI</name>
<dbReference type="EMBL" id="CP042437">
    <property type="protein sequence ID" value="QEC75982.1"/>
    <property type="molecule type" value="Genomic_DNA"/>
</dbReference>
<dbReference type="AlphaFoldDB" id="A0A5B8VYE6"/>
<keyword evidence="1" id="KW-0472">Membrane</keyword>
<feature type="transmembrane region" description="Helical" evidence="1">
    <location>
        <begin position="167"/>
        <end position="188"/>
    </location>
</feature>
<dbReference type="Proteomes" id="UP000321362">
    <property type="component" value="Chromosome"/>
</dbReference>
<feature type="transmembrane region" description="Helical" evidence="1">
    <location>
        <begin position="115"/>
        <end position="135"/>
    </location>
</feature>
<keyword evidence="1" id="KW-0812">Transmembrane</keyword>
<feature type="transmembrane region" description="Helical" evidence="1">
    <location>
        <begin position="70"/>
        <end position="95"/>
    </location>
</feature>
<dbReference type="OrthoDB" id="9821669at2"/>
<evidence type="ECO:0000256" key="1">
    <source>
        <dbReference type="SAM" id="Phobius"/>
    </source>
</evidence>
<feature type="transmembrane region" description="Helical" evidence="1">
    <location>
        <begin position="6"/>
        <end position="26"/>
    </location>
</feature>
<dbReference type="PROSITE" id="PS51257">
    <property type="entry name" value="PROKAR_LIPOPROTEIN"/>
    <property type="match status" value="1"/>
</dbReference>